<gene>
    <name evidence="6" type="ORF">SAMN05192556_102452</name>
</gene>
<keyword evidence="1" id="KW-0479">Metal-binding</keyword>
<dbReference type="PROSITE" id="PS51128">
    <property type="entry name" value="ZF_DKSA_2"/>
    <property type="match status" value="1"/>
</dbReference>
<protein>
    <submittedName>
        <fullName evidence="6">Transcriptional regulator, TraR/DksA family</fullName>
    </submittedName>
</protein>
<dbReference type="PROSITE" id="PS01102">
    <property type="entry name" value="ZF_DKSA_1"/>
    <property type="match status" value="1"/>
</dbReference>
<evidence type="ECO:0000256" key="2">
    <source>
        <dbReference type="ARBA" id="ARBA00022771"/>
    </source>
</evidence>
<sequence length="76" mass="8343">MWGMSTMDKADIAQDYIDWRMDQALAARQAAAAQATAQQGPTECEDCGEEIPAARRERLPGVATCVACQTIREGRR</sequence>
<reference evidence="7" key="1">
    <citation type="submission" date="2016-11" db="EMBL/GenBank/DDBJ databases">
        <authorList>
            <person name="Varghese N."/>
            <person name="Submissions S."/>
        </authorList>
    </citation>
    <scope>NUCLEOTIDE SEQUENCE [LARGE SCALE GENOMIC DNA]</scope>
    <source>
        <strain evidence="7">ALO Sharm</strain>
    </source>
</reference>
<dbReference type="NCBIfam" id="TIGR02419">
    <property type="entry name" value="C4_traR_proteo"/>
    <property type="match status" value="1"/>
</dbReference>
<evidence type="ECO:0000259" key="5">
    <source>
        <dbReference type="Pfam" id="PF01258"/>
    </source>
</evidence>
<evidence type="ECO:0000313" key="7">
    <source>
        <dbReference type="Proteomes" id="UP000184248"/>
    </source>
</evidence>
<evidence type="ECO:0000256" key="3">
    <source>
        <dbReference type="ARBA" id="ARBA00022833"/>
    </source>
</evidence>
<dbReference type="AlphaFoldDB" id="A0A1M6RZ87"/>
<dbReference type="PANTHER" id="PTHR38777">
    <property type="entry name" value="FELS-2 PROPHAGE PROTEIN"/>
    <property type="match status" value="1"/>
</dbReference>
<accession>A0A1M6RZ87</accession>
<dbReference type="Pfam" id="PF01258">
    <property type="entry name" value="zf-dskA_traR"/>
    <property type="match status" value="1"/>
</dbReference>
<keyword evidence="2" id="KW-0863">Zinc-finger</keyword>
<dbReference type="Gene3D" id="1.20.120.910">
    <property type="entry name" value="DksA, coiled-coil domain"/>
    <property type="match status" value="1"/>
</dbReference>
<evidence type="ECO:0000313" key="6">
    <source>
        <dbReference type="EMBL" id="SHK37785.1"/>
    </source>
</evidence>
<evidence type="ECO:0000256" key="1">
    <source>
        <dbReference type="ARBA" id="ARBA00022723"/>
    </source>
</evidence>
<dbReference type="GO" id="GO:1900378">
    <property type="term" value="P:positive regulation of secondary metabolite biosynthetic process"/>
    <property type="evidence" value="ECO:0007669"/>
    <property type="project" value="TreeGrafter"/>
</dbReference>
<proteinExistence type="predicted"/>
<dbReference type="Proteomes" id="UP000184248">
    <property type="component" value="Unassembled WGS sequence"/>
</dbReference>
<feature type="zinc finger region" description="dksA C4-type" evidence="4">
    <location>
        <begin position="44"/>
        <end position="68"/>
    </location>
</feature>
<dbReference type="GO" id="GO:0008270">
    <property type="term" value="F:zinc ion binding"/>
    <property type="evidence" value="ECO:0007669"/>
    <property type="project" value="UniProtKB-KW"/>
</dbReference>
<keyword evidence="7" id="KW-1185">Reference proteome</keyword>
<dbReference type="PANTHER" id="PTHR38777:SF1">
    <property type="entry name" value="DNAK SUPPRESSOR PROTEIN"/>
    <property type="match status" value="1"/>
</dbReference>
<name>A0A1M6RZ87_9GAMM</name>
<dbReference type="EMBL" id="FRAL01000002">
    <property type="protein sequence ID" value="SHK37785.1"/>
    <property type="molecule type" value="Genomic_DNA"/>
</dbReference>
<dbReference type="InterPro" id="IPR000962">
    <property type="entry name" value="Znf_DskA_TraR"/>
</dbReference>
<evidence type="ECO:0000256" key="4">
    <source>
        <dbReference type="PROSITE-ProRule" id="PRU00510"/>
    </source>
</evidence>
<dbReference type="InterPro" id="IPR020458">
    <property type="entry name" value="Znf_DskA_TraR_CS"/>
</dbReference>
<keyword evidence="3" id="KW-0862">Zinc</keyword>
<organism evidence="6 7">
    <name type="scientific">Halomonas caseinilytica</name>
    <dbReference type="NCBI Taxonomy" id="438744"/>
    <lineage>
        <taxon>Bacteria</taxon>
        <taxon>Pseudomonadati</taxon>
        <taxon>Pseudomonadota</taxon>
        <taxon>Gammaproteobacteria</taxon>
        <taxon>Oceanospirillales</taxon>
        <taxon>Halomonadaceae</taxon>
        <taxon>Halomonas</taxon>
    </lineage>
</organism>
<dbReference type="InterPro" id="IPR012783">
    <property type="entry name" value="Znf_C4_TraR"/>
</dbReference>
<feature type="domain" description="Zinc finger DksA/TraR C4-type" evidence="5">
    <location>
        <begin position="44"/>
        <end position="73"/>
    </location>
</feature>
<dbReference type="SUPFAM" id="SSF57716">
    <property type="entry name" value="Glucocorticoid receptor-like (DNA-binding domain)"/>
    <property type="match status" value="1"/>
</dbReference>